<dbReference type="PANTHER" id="PTHR42928:SF5">
    <property type="entry name" value="BLR1237 PROTEIN"/>
    <property type="match status" value="1"/>
</dbReference>
<dbReference type="KEGG" id="paqt:E8L99_17155"/>
<protein>
    <submittedName>
        <fullName evidence="3">Tripartite tricarboxylate transporter substrate binding protein</fullName>
    </submittedName>
</protein>
<evidence type="ECO:0000256" key="2">
    <source>
        <dbReference type="SAM" id="SignalP"/>
    </source>
</evidence>
<dbReference type="RefSeq" id="WP_137100690.1">
    <property type="nucleotide sequence ID" value="NZ_CP039865.1"/>
</dbReference>
<evidence type="ECO:0000313" key="3">
    <source>
        <dbReference type="EMBL" id="QCK87361.1"/>
    </source>
</evidence>
<dbReference type="PIRSF" id="PIRSF017082">
    <property type="entry name" value="YflP"/>
    <property type="match status" value="1"/>
</dbReference>
<sequence length="326" mass="34735">MMNRLSRRTMILAGAASLAAPGLASGQAVWPTKPVRILVTFPPGGTSDIVARLLGQYMSEKLGQQFLIDNRAGAGGTLAADIVKKEAADGHTLLLANNAPFTISPTQFRQMPYDTVKDFTHVAYIGASAPGLFVQPSLGIKTLKEFIDRAKAQPGQLKYGSSGVGSIHHVLGEALKRRAGINVVHVPYRGTAPAIQDFKAGVLSCFFDLVAQNVPMLRANEAIAVGVAAPERISQAPEVPTFREQGMDLVLENWLGISGPAGMPAPVTAAIHAAVANAIALPAVQERLQSWGVERKPMSTADYTKFVADQIEVWRPLIIEAGAQER</sequence>
<dbReference type="Proteomes" id="UP000298588">
    <property type="component" value="Chromosome"/>
</dbReference>
<keyword evidence="2" id="KW-0732">Signal</keyword>
<proteinExistence type="inferred from homology"/>
<keyword evidence="4" id="KW-1185">Reference proteome</keyword>
<feature type="chain" id="PRO_5020943222" evidence="2">
    <location>
        <begin position="25"/>
        <end position="326"/>
    </location>
</feature>
<dbReference type="Gene3D" id="3.40.190.150">
    <property type="entry name" value="Bordetella uptake gene, domain 1"/>
    <property type="match status" value="1"/>
</dbReference>
<dbReference type="Gene3D" id="3.40.190.10">
    <property type="entry name" value="Periplasmic binding protein-like II"/>
    <property type="match status" value="1"/>
</dbReference>
<feature type="signal peptide" evidence="2">
    <location>
        <begin position="1"/>
        <end position="24"/>
    </location>
</feature>
<organism evidence="3 4">
    <name type="scientific">Phreatobacter aquaticus</name>
    <dbReference type="NCBI Taxonomy" id="2570229"/>
    <lineage>
        <taxon>Bacteria</taxon>
        <taxon>Pseudomonadati</taxon>
        <taxon>Pseudomonadota</taxon>
        <taxon>Alphaproteobacteria</taxon>
        <taxon>Hyphomicrobiales</taxon>
        <taxon>Phreatobacteraceae</taxon>
        <taxon>Phreatobacter</taxon>
    </lineage>
</organism>
<dbReference type="SUPFAM" id="SSF53850">
    <property type="entry name" value="Periplasmic binding protein-like II"/>
    <property type="match status" value="1"/>
</dbReference>
<dbReference type="InterPro" id="IPR005064">
    <property type="entry name" value="BUG"/>
</dbReference>
<dbReference type="Pfam" id="PF03401">
    <property type="entry name" value="TctC"/>
    <property type="match status" value="1"/>
</dbReference>
<dbReference type="EMBL" id="CP039865">
    <property type="protein sequence ID" value="QCK87361.1"/>
    <property type="molecule type" value="Genomic_DNA"/>
</dbReference>
<dbReference type="OrthoDB" id="7250490at2"/>
<dbReference type="PANTHER" id="PTHR42928">
    <property type="entry name" value="TRICARBOXYLATE-BINDING PROTEIN"/>
    <property type="match status" value="1"/>
</dbReference>
<reference evidence="3 4" key="1">
    <citation type="submission" date="2019-04" db="EMBL/GenBank/DDBJ databases">
        <title>Phreatobacter aquaticus sp. nov.</title>
        <authorList>
            <person name="Choi A."/>
            <person name="Baek K."/>
        </authorList>
    </citation>
    <scope>NUCLEOTIDE SEQUENCE [LARGE SCALE GENOMIC DNA]</scope>
    <source>
        <strain evidence="3 4">NMCR1094</strain>
    </source>
</reference>
<accession>A0A4D7QLB7</accession>
<evidence type="ECO:0000256" key="1">
    <source>
        <dbReference type="ARBA" id="ARBA00006987"/>
    </source>
</evidence>
<evidence type="ECO:0000313" key="4">
    <source>
        <dbReference type="Proteomes" id="UP000298588"/>
    </source>
</evidence>
<dbReference type="CDD" id="cd07012">
    <property type="entry name" value="PBP2_Bug_TTT"/>
    <property type="match status" value="1"/>
</dbReference>
<name>A0A4D7QLB7_9HYPH</name>
<dbReference type="AlphaFoldDB" id="A0A4D7QLB7"/>
<gene>
    <name evidence="3" type="ORF">E8L99_17155</name>
</gene>
<comment type="similarity">
    <text evidence="1">Belongs to the UPF0065 (bug) family.</text>
</comment>
<dbReference type="InterPro" id="IPR042100">
    <property type="entry name" value="Bug_dom1"/>
</dbReference>